<evidence type="ECO:0000313" key="2">
    <source>
        <dbReference type="EMBL" id="UOA23099.1"/>
    </source>
</evidence>
<evidence type="ECO:0000256" key="1">
    <source>
        <dbReference type="SAM" id="Phobius"/>
    </source>
</evidence>
<gene>
    <name evidence="2" type="ORF">DSM110277_01513</name>
</gene>
<dbReference type="Proteomes" id="UP000830781">
    <property type="component" value="Chromosome"/>
</dbReference>
<keyword evidence="3" id="KW-1185">Reference proteome</keyword>
<feature type="transmembrane region" description="Helical" evidence="1">
    <location>
        <begin position="25"/>
        <end position="50"/>
    </location>
</feature>
<dbReference type="EMBL" id="CP084959">
    <property type="protein sequence ID" value="UOA23099.1"/>
    <property type="molecule type" value="Genomic_DNA"/>
</dbReference>
<organism evidence="2 3">
    <name type="scientific">Sulfitobacter pontiacus</name>
    <dbReference type="NCBI Taxonomy" id="60137"/>
    <lineage>
        <taxon>Bacteria</taxon>
        <taxon>Pseudomonadati</taxon>
        <taxon>Pseudomonadota</taxon>
        <taxon>Alphaproteobacteria</taxon>
        <taxon>Rhodobacterales</taxon>
        <taxon>Roseobacteraceae</taxon>
        <taxon>Sulfitobacter</taxon>
    </lineage>
</organism>
<keyword evidence="1" id="KW-1133">Transmembrane helix</keyword>
<proteinExistence type="predicted"/>
<evidence type="ECO:0000313" key="3">
    <source>
        <dbReference type="Proteomes" id="UP000830781"/>
    </source>
</evidence>
<reference evidence="3" key="1">
    <citation type="journal article" date="2022" name="Microorganisms">
        <title>Beyond the ABCs#Discovery of Three New Plasmid Types in Rhodobacterales (RepQ, RepY, RepW).</title>
        <authorList>
            <person name="Freese H.M."/>
            <person name="Ringel V."/>
            <person name="Overmann J."/>
            <person name="Petersen J."/>
        </authorList>
    </citation>
    <scope>NUCLEOTIDE SEQUENCE [LARGE SCALE GENOMIC DNA]</scope>
    <source>
        <strain evidence="3">DSM 110277</strain>
    </source>
</reference>
<keyword evidence="1" id="KW-0472">Membrane</keyword>
<name>A0AAX3AB26_9RHOB</name>
<keyword evidence="1" id="KW-0812">Transmembrane</keyword>
<dbReference type="AlphaFoldDB" id="A0AAX3AB26"/>
<protein>
    <submittedName>
        <fullName evidence="2">Uncharacterized protein</fullName>
    </submittedName>
</protein>
<sequence>MTDLPHPARSPLRSLAHHIWTRERVWLVCIAVLTAVAAVEAPLALPACNLPRPTCWMSRRF</sequence>
<accession>A0AAX3AB26</accession>